<dbReference type="InterPro" id="IPR015500">
    <property type="entry name" value="Peptidase_S8_subtilisin-rel"/>
</dbReference>
<comment type="caution">
    <text evidence="8">The sequence shown here is derived from an EMBL/GenBank/DDBJ whole genome shotgun (WGS) entry which is preliminary data.</text>
</comment>
<dbReference type="Gene3D" id="3.40.50.200">
    <property type="entry name" value="Peptidase S8/S53 domain"/>
    <property type="match status" value="1"/>
</dbReference>
<feature type="domain" description="Peptidase S8/S53" evidence="7">
    <location>
        <begin position="131"/>
        <end position="371"/>
    </location>
</feature>
<evidence type="ECO:0000313" key="8">
    <source>
        <dbReference type="EMBL" id="MFD2117528.1"/>
    </source>
</evidence>
<comment type="similarity">
    <text evidence="1 6">Belongs to the peptidase S8 family.</text>
</comment>
<keyword evidence="5 6" id="KW-0720">Serine protease</keyword>
<sequence length="389" mass="42738">MNIAAFIDSLQEAVAESVITSTCQARFIRFRQQEHFLKFMELWSEQRQLPNEHVHIKPLSSIHSLACFLSDYTSLALFSPFITLETDNPVTIDANAVRSAAPSATTRSNEKAFSWGIKHVKAPQAWKKTIGQQIKIGVVDTGVDFNHPDLRHTLIHGVNLVYPLRPPVDDNGHGTHIAGIIAASNKYHGMTGVAPGALIAPVKAFDEFGSAFVSDIILAIEWCVQNRMDIINMSFGMKKRNKALLDAVTAAYQSGIIIVASSGNDGKRSTIDYPARYTQTIAVGATSKLRKVAPFSNRSNSIDIFAPGDKITSLWPQNSYHEMSGTSMATSHVSGAIALLLALYPNLSPSQIKTIVKRSIQPLKNYKTQRAIGELDITRMLQIARSSHK</sequence>
<dbReference type="InterPro" id="IPR000209">
    <property type="entry name" value="Peptidase_S8/S53_dom"/>
</dbReference>
<keyword evidence="2 6" id="KW-0645">Protease</keyword>
<dbReference type="EMBL" id="JBHUHO010000040">
    <property type="protein sequence ID" value="MFD2117528.1"/>
    <property type="molecule type" value="Genomic_DNA"/>
</dbReference>
<evidence type="ECO:0000256" key="6">
    <source>
        <dbReference type="PROSITE-ProRule" id="PRU01240"/>
    </source>
</evidence>
<gene>
    <name evidence="8" type="ORF">ACFSJH_17490</name>
</gene>
<dbReference type="InterPro" id="IPR023827">
    <property type="entry name" value="Peptidase_S8_Asp-AS"/>
</dbReference>
<dbReference type="PROSITE" id="PS51892">
    <property type="entry name" value="SUBTILASE"/>
    <property type="match status" value="1"/>
</dbReference>
<keyword evidence="9" id="KW-1185">Reference proteome</keyword>
<dbReference type="Pfam" id="PF00082">
    <property type="entry name" value="Peptidase_S8"/>
    <property type="match status" value="1"/>
</dbReference>
<dbReference type="Proteomes" id="UP001597362">
    <property type="component" value="Unassembled WGS sequence"/>
</dbReference>
<organism evidence="8 9">
    <name type="scientific">Paenibacillus yanchengensis</name>
    <dbReference type="NCBI Taxonomy" id="2035833"/>
    <lineage>
        <taxon>Bacteria</taxon>
        <taxon>Bacillati</taxon>
        <taxon>Bacillota</taxon>
        <taxon>Bacilli</taxon>
        <taxon>Bacillales</taxon>
        <taxon>Paenibacillaceae</taxon>
        <taxon>Paenibacillus</taxon>
    </lineage>
</organism>
<evidence type="ECO:0000256" key="4">
    <source>
        <dbReference type="ARBA" id="ARBA00022801"/>
    </source>
</evidence>
<evidence type="ECO:0000256" key="3">
    <source>
        <dbReference type="ARBA" id="ARBA00022723"/>
    </source>
</evidence>
<keyword evidence="4 6" id="KW-0378">Hydrolase</keyword>
<protein>
    <submittedName>
        <fullName evidence="8">S8 family serine peptidase</fullName>
    </submittedName>
</protein>
<evidence type="ECO:0000256" key="1">
    <source>
        <dbReference type="ARBA" id="ARBA00011073"/>
    </source>
</evidence>
<feature type="active site" description="Charge relay system" evidence="6">
    <location>
        <position position="327"/>
    </location>
</feature>
<dbReference type="PANTHER" id="PTHR43806:SF11">
    <property type="entry name" value="CEREVISIN-RELATED"/>
    <property type="match status" value="1"/>
</dbReference>
<dbReference type="PRINTS" id="PR00723">
    <property type="entry name" value="SUBTILISIN"/>
</dbReference>
<dbReference type="SUPFAM" id="SSF52743">
    <property type="entry name" value="Subtilisin-like"/>
    <property type="match status" value="1"/>
</dbReference>
<name>A0ABW4YPK7_9BACL</name>
<evidence type="ECO:0000259" key="7">
    <source>
        <dbReference type="Pfam" id="PF00082"/>
    </source>
</evidence>
<dbReference type="PROSITE" id="PS00137">
    <property type="entry name" value="SUBTILASE_HIS"/>
    <property type="match status" value="1"/>
</dbReference>
<dbReference type="InterPro" id="IPR034202">
    <property type="entry name" value="Subtilisin_Carlsberg-like"/>
</dbReference>
<evidence type="ECO:0000313" key="9">
    <source>
        <dbReference type="Proteomes" id="UP001597362"/>
    </source>
</evidence>
<accession>A0ABW4YPK7</accession>
<dbReference type="PROSITE" id="PS00136">
    <property type="entry name" value="SUBTILASE_ASP"/>
    <property type="match status" value="1"/>
</dbReference>
<feature type="active site" description="Charge relay system" evidence="6">
    <location>
        <position position="173"/>
    </location>
</feature>
<keyword evidence="3" id="KW-0479">Metal-binding</keyword>
<evidence type="ECO:0000256" key="2">
    <source>
        <dbReference type="ARBA" id="ARBA00022670"/>
    </source>
</evidence>
<reference evidence="9" key="1">
    <citation type="journal article" date="2019" name="Int. J. Syst. Evol. Microbiol.">
        <title>The Global Catalogue of Microorganisms (GCM) 10K type strain sequencing project: providing services to taxonomists for standard genome sequencing and annotation.</title>
        <authorList>
            <consortium name="The Broad Institute Genomics Platform"/>
            <consortium name="The Broad Institute Genome Sequencing Center for Infectious Disease"/>
            <person name="Wu L."/>
            <person name="Ma J."/>
        </authorList>
    </citation>
    <scope>NUCLEOTIDE SEQUENCE [LARGE SCALE GENOMIC DNA]</scope>
    <source>
        <strain evidence="9">GH52</strain>
    </source>
</reference>
<dbReference type="InterPro" id="IPR050131">
    <property type="entry name" value="Peptidase_S8_subtilisin-like"/>
</dbReference>
<feature type="active site" description="Charge relay system" evidence="6">
    <location>
        <position position="140"/>
    </location>
</feature>
<dbReference type="CDD" id="cd07477">
    <property type="entry name" value="Peptidases_S8_Subtilisin_subset"/>
    <property type="match status" value="1"/>
</dbReference>
<dbReference type="InterPro" id="IPR036852">
    <property type="entry name" value="Peptidase_S8/S53_dom_sf"/>
</dbReference>
<proteinExistence type="inferred from homology"/>
<dbReference type="RefSeq" id="WP_377774773.1">
    <property type="nucleotide sequence ID" value="NZ_JBHUHO010000040.1"/>
</dbReference>
<dbReference type="PANTHER" id="PTHR43806">
    <property type="entry name" value="PEPTIDASE S8"/>
    <property type="match status" value="1"/>
</dbReference>
<dbReference type="InterPro" id="IPR022398">
    <property type="entry name" value="Peptidase_S8_His-AS"/>
</dbReference>
<evidence type="ECO:0000256" key="5">
    <source>
        <dbReference type="ARBA" id="ARBA00022825"/>
    </source>
</evidence>